<dbReference type="RefSeq" id="WP_007421925.1">
    <property type="nucleotide sequence ID" value="NC_009484.1"/>
</dbReference>
<feature type="transmembrane region" description="Helical" evidence="7">
    <location>
        <begin position="72"/>
        <end position="94"/>
    </location>
</feature>
<dbReference type="GO" id="GO:0055085">
    <property type="term" value="P:transmembrane transport"/>
    <property type="evidence" value="ECO:0007669"/>
    <property type="project" value="InterPro"/>
</dbReference>
<dbReference type="SUPFAM" id="SSF161098">
    <property type="entry name" value="MetI-like"/>
    <property type="match status" value="1"/>
</dbReference>
<evidence type="ECO:0000256" key="7">
    <source>
        <dbReference type="RuleBase" id="RU363032"/>
    </source>
</evidence>
<dbReference type="EMBL" id="CP000697">
    <property type="protein sequence ID" value="ABQ30861.1"/>
    <property type="molecule type" value="Genomic_DNA"/>
</dbReference>
<reference evidence="9 10" key="1">
    <citation type="submission" date="2007-05" db="EMBL/GenBank/DDBJ databases">
        <title>Complete sequence of chromosome of Acidiphilium cryptum JF-5.</title>
        <authorList>
            <consortium name="US DOE Joint Genome Institute"/>
            <person name="Copeland A."/>
            <person name="Lucas S."/>
            <person name="Lapidus A."/>
            <person name="Barry K."/>
            <person name="Detter J.C."/>
            <person name="Glavina del Rio T."/>
            <person name="Hammon N."/>
            <person name="Israni S."/>
            <person name="Dalin E."/>
            <person name="Tice H."/>
            <person name="Pitluck S."/>
            <person name="Sims D."/>
            <person name="Brettin T."/>
            <person name="Bruce D."/>
            <person name="Han C."/>
            <person name="Schmutz J."/>
            <person name="Larimer F."/>
            <person name="Land M."/>
            <person name="Hauser L."/>
            <person name="Kyrpides N."/>
            <person name="Kim E."/>
            <person name="Magnuson T."/>
            <person name="Richardson P."/>
        </authorList>
    </citation>
    <scope>NUCLEOTIDE SEQUENCE [LARGE SCALE GENOMIC DNA]</scope>
    <source>
        <strain evidence="9 10">JF-5</strain>
    </source>
</reference>
<dbReference type="InterPro" id="IPR035906">
    <property type="entry name" value="MetI-like_sf"/>
</dbReference>
<feature type="domain" description="ABC transmembrane type-1" evidence="8">
    <location>
        <begin position="68"/>
        <end position="259"/>
    </location>
</feature>
<dbReference type="PANTHER" id="PTHR32243:SF18">
    <property type="entry name" value="INNER MEMBRANE ABC TRANSPORTER PERMEASE PROTEIN YCJP"/>
    <property type="match status" value="1"/>
</dbReference>
<dbReference type="HOGENOM" id="CLU_016047_1_2_5"/>
<evidence type="ECO:0000256" key="6">
    <source>
        <dbReference type="ARBA" id="ARBA00023136"/>
    </source>
</evidence>
<dbReference type="Pfam" id="PF00528">
    <property type="entry name" value="BPD_transp_1"/>
    <property type="match status" value="1"/>
</dbReference>
<feature type="transmembrane region" description="Helical" evidence="7">
    <location>
        <begin position="137"/>
        <end position="156"/>
    </location>
</feature>
<keyword evidence="10" id="KW-1185">Reference proteome</keyword>
<feature type="transmembrane region" description="Helical" evidence="7">
    <location>
        <begin position="235"/>
        <end position="259"/>
    </location>
</feature>
<name>A5FZ29_ACICJ</name>
<accession>A5FZ29</accession>
<dbReference type="PROSITE" id="PS50928">
    <property type="entry name" value="ABC_TM1"/>
    <property type="match status" value="1"/>
</dbReference>
<dbReference type="Proteomes" id="UP000000245">
    <property type="component" value="Chromosome"/>
</dbReference>
<evidence type="ECO:0000256" key="4">
    <source>
        <dbReference type="ARBA" id="ARBA00022692"/>
    </source>
</evidence>
<dbReference type="eggNOG" id="COG0395">
    <property type="taxonomic scope" value="Bacteria"/>
</dbReference>
<feature type="transmembrane region" description="Helical" evidence="7">
    <location>
        <begin position="180"/>
        <end position="205"/>
    </location>
</feature>
<gene>
    <name evidence="9" type="ordered locus">Acry_1656</name>
</gene>
<keyword evidence="6 7" id="KW-0472">Membrane</keyword>
<proteinExistence type="inferred from homology"/>
<dbReference type="KEGG" id="acr:Acry_1656"/>
<dbReference type="InterPro" id="IPR000515">
    <property type="entry name" value="MetI-like"/>
</dbReference>
<evidence type="ECO:0000256" key="2">
    <source>
        <dbReference type="ARBA" id="ARBA00022448"/>
    </source>
</evidence>
<feature type="transmembrane region" description="Helical" evidence="7">
    <location>
        <begin position="7"/>
        <end position="29"/>
    </location>
</feature>
<evidence type="ECO:0000256" key="5">
    <source>
        <dbReference type="ARBA" id="ARBA00022989"/>
    </source>
</evidence>
<evidence type="ECO:0000256" key="3">
    <source>
        <dbReference type="ARBA" id="ARBA00022475"/>
    </source>
</evidence>
<comment type="subcellular location">
    <subcellularLocation>
        <location evidence="1 7">Cell membrane</location>
        <topology evidence="1 7">Multi-pass membrane protein</topology>
    </subcellularLocation>
</comment>
<keyword evidence="3" id="KW-1003">Cell membrane</keyword>
<comment type="similarity">
    <text evidence="7">Belongs to the binding-protein-dependent transport system permease family.</text>
</comment>
<dbReference type="CDD" id="cd06261">
    <property type="entry name" value="TM_PBP2"/>
    <property type="match status" value="1"/>
</dbReference>
<protein>
    <submittedName>
        <fullName evidence="9">Carbohydrate ABC transporter membrane protein 2, CUT1 family</fullName>
    </submittedName>
</protein>
<dbReference type="GO" id="GO:0005886">
    <property type="term" value="C:plasma membrane"/>
    <property type="evidence" value="ECO:0007669"/>
    <property type="project" value="UniProtKB-SubCell"/>
</dbReference>
<feature type="transmembrane region" description="Helical" evidence="7">
    <location>
        <begin position="106"/>
        <end position="125"/>
    </location>
</feature>
<dbReference type="PANTHER" id="PTHR32243">
    <property type="entry name" value="MALTOSE TRANSPORT SYSTEM PERMEASE-RELATED"/>
    <property type="match status" value="1"/>
</dbReference>
<dbReference type="Gene3D" id="1.10.3720.10">
    <property type="entry name" value="MetI-like"/>
    <property type="match status" value="1"/>
</dbReference>
<evidence type="ECO:0000313" key="9">
    <source>
        <dbReference type="EMBL" id="ABQ30861.1"/>
    </source>
</evidence>
<evidence type="ECO:0000256" key="1">
    <source>
        <dbReference type="ARBA" id="ARBA00004651"/>
    </source>
</evidence>
<keyword evidence="5 7" id="KW-1133">Transmembrane helix</keyword>
<evidence type="ECO:0000313" key="10">
    <source>
        <dbReference type="Proteomes" id="UP000000245"/>
    </source>
</evidence>
<keyword evidence="4 7" id="KW-0812">Transmembrane</keyword>
<organism evidence="9 10">
    <name type="scientific">Acidiphilium cryptum (strain JF-5)</name>
    <dbReference type="NCBI Taxonomy" id="349163"/>
    <lineage>
        <taxon>Bacteria</taxon>
        <taxon>Pseudomonadati</taxon>
        <taxon>Pseudomonadota</taxon>
        <taxon>Alphaproteobacteria</taxon>
        <taxon>Acetobacterales</taxon>
        <taxon>Acidocellaceae</taxon>
        <taxon>Acidiphilium</taxon>
    </lineage>
</organism>
<evidence type="ECO:0000259" key="8">
    <source>
        <dbReference type="PROSITE" id="PS50928"/>
    </source>
</evidence>
<dbReference type="InterPro" id="IPR050901">
    <property type="entry name" value="BP-dep_ABC_trans_perm"/>
</dbReference>
<keyword evidence="2 7" id="KW-0813">Transport</keyword>
<sequence length="273" mass="29844">MKQRALTLLHGLFLLAVALVIVFPFYWMIASSLKPESLIFRLPPAWRFAPDLAGYAKAITQNDMLRALANSVIVTVGAVALGLAVGAPAAYALARYEFRGRAQIQFWYVTNWMLIPVVVLIPFYLLAADLQLINNPVVLILIYQTFVVPLVVWLLVDQFRAVPVALEEAALLDGMSRFGIFLRITLPLTLPGITVAAILAGIFAWNDLLYAFILTPSNDARTAPVVMMGFLGGYIIPWQTVMSCAVMICAPVVVGGIAIHKYIARGLTLGAVK</sequence>
<dbReference type="AlphaFoldDB" id="A5FZ29"/>
<dbReference type="STRING" id="349163.Acry_1656"/>